<organism evidence="3 4">
    <name type="scientific">Luteibacter anthropi</name>
    <dbReference type="NCBI Taxonomy" id="564369"/>
    <lineage>
        <taxon>Bacteria</taxon>
        <taxon>Pseudomonadati</taxon>
        <taxon>Pseudomonadota</taxon>
        <taxon>Gammaproteobacteria</taxon>
        <taxon>Lysobacterales</taxon>
        <taxon>Rhodanobacteraceae</taxon>
        <taxon>Luteibacter</taxon>
    </lineage>
</organism>
<accession>A0A7X5ZKM8</accession>
<keyword evidence="1" id="KW-0812">Transmembrane</keyword>
<dbReference type="AlphaFoldDB" id="A0A7X5ZKM8"/>
<evidence type="ECO:0000313" key="4">
    <source>
        <dbReference type="Proteomes" id="UP000490980"/>
    </source>
</evidence>
<protein>
    <recommendedName>
        <fullName evidence="2">Bacterial Pleckstrin homology domain-containing protein</fullName>
    </recommendedName>
</protein>
<dbReference type="InterPro" id="IPR027783">
    <property type="entry name" value="Bacterial_PH-related"/>
</dbReference>
<dbReference type="EMBL" id="JAARLZ010000015">
    <property type="protein sequence ID" value="NII08810.1"/>
    <property type="molecule type" value="Genomic_DNA"/>
</dbReference>
<sequence>MSRSVRWTGMLTLVILFLVVGLMASRPNATFSVPLSGLLLVILSITYALSPFRYEVADGQLVVRRQVGRATANLRGAKVEIDPEAFQGLIRTFGNGGFFAVHGMYWSRRLGSVRVFARNRDHGVVLTLATGKKWVLSPDNPAAFAAAIKAQS</sequence>
<gene>
    <name evidence="3" type="ORF">HBF25_20690</name>
</gene>
<feature type="transmembrane region" description="Helical" evidence="1">
    <location>
        <begin position="7"/>
        <end position="25"/>
    </location>
</feature>
<evidence type="ECO:0000313" key="3">
    <source>
        <dbReference type="EMBL" id="NII08810.1"/>
    </source>
</evidence>
<dbReference type="RefSeq" id="WP_166952328.1">
    <property type="nucleotide sequence ID" value="NZ_CP077072.1"/>
</dbReference>
<comment type="caution">
    <text evidence="3">The sequence shown here is derived from an EMBL/GenBank/DDBJ whole genome shotgun (WGS) entry which is preliminary data.</text>
</comment>
<evidence type="ECO:0000256" key="1">
    <source>
        <dbReference type="SAM" id="Phobius"/>
    </source>
</evidence>
<name>A0A7X5ZKM8_9GAMM</name>
<keyword evidence="1" id="KW-0472">Membrane</keyword>
<keyword evidence="4" id="KW-1185">Reference proteome</keyword>
<evidence type="ECO:0000259" key="2">
    <source>
        <dbReference type="Pfam" id="PF10882"/>
    </source>
</evidence>
<proteinExistence type="predicted"/>
<keyword evidence="1" id="KW-1133">Transmembrane helix</keyword>
<reference evidence="3 4" key="1">
    <citation type="submission" date="2020-03" db="EMBL/GenBank/DDBJ databases">
        <authorList>
            <person name="Lai Q."/>
        </authorList>
    </citation>
    <scope>NUCLEOTIDE SEQUENCE [LARGE SCALE GENOMIC DNA]</scope>
    <source>
        <strain evidence="3 4">CCUG 25036</strain>
    </source>
</reference>
<feature type="transmembrane region" description="Helical" evidence="1">
    <location>
        <begin position="31"/>
        <end position="49"/>
    </location>
</feature>
<feature type="domain" description="Bacterial Pleckstrin homology" evidence="2">
    <location>
        <begin position="53"/>
        <end position="150"/>
    </location>
</feature>
<dbReference type="Pfam" id="PF10882">
    <property type="entry name" value="bPH_5"/>
    <property type="match status" value="1"/>
</dbReference>
<dbReference type="Proteomes" id="UP000490980">
    <property type="component" value="Unassembled WGS sequence"/>
</dbReference>